<organism evidence="5 6">
    <name type="scientific">Paenibacillus eucommiae</name>
    <dbReference type="NCBI Taxonomy" id="1355755"/>
    <lineage>
        <taxon>Bacteria</taxon>
        <taxon>Bacillati</taxon>
        <taxon>Bacillota</taxon>
        <taxon>Bacilli</taxon>
        <taxon>Bacillales</taxon>
        <taxon>Paenibacillaceae</taxon>
        <taxon>Paenibacillus</taxon>
    </lineage>
</organism>
<dbReference type="Gene3D" id="1.10.10.60">
    <property type="entry name" value="Homeodomain-like"/>
    <property type="match status" value="2"/>
</dbReference>
<evidence type="ECO:0000313" key="5">
    <source>
        <dbReference type="EMBL" id="MBP1991732.1"/>
    </source>
</evidence>
<dbReference type="PRINTS" id="PR00032">
    <property type="entry name" value="HTHARAC"/>
</dbReference>
<reference evidence="5 6" key="1">
    <citation type="submission" date="2021-03" db="EMBL/GenBank/DDBJ databases">
        <title>Genomic Encyclopedia of Type Strains, Phase IV (KMG-IV): sequencing the most valuable type-strain genomes for metagenomic binning, comparative biology and taxonomic classification.</title>
        <authorList>
            <person name="Goeker M."/>
        </authorList>
    </citation>
    <scope>NUCLEOTIDE SEQUENCE [LARGE SCALE GENOMIC DNA]</scope>
    <source>
        <strain evidence="5 6">DSM 26048</strain>
    </source>
</reference>
<evidence type="ECO:0000256" key="2">
    <source>
        <dbReference type="ARBA" id="ARBA00023125"/>
    </source>
</evidence>
<dbReference type="PROSITE" id="PS01124">
    <property type="entry name" value="HTH_ARAC_FAMILY_2"/>
    <property type="match status" value="1"/>
</dbReference>
<comment type="caution">
    <text evidence="5">The sequence shown here is derived from an EMBL/GenBank/DDBJ whole genome shotgun (WGS) entry which is preliminary data.</text>
</comment>
<gene>
    <name evidence="5" type="ORF">J2Z66_003339</name>
</gene>
<keyword evidence="1" id="KW-0805">Transcription regulation</keyword>
<dbReference type="Pfam" id="PF12833">
    <property type="entry name" value="HTH_18"/>
    <property type="match status" value="1"/>
</dbReference>
<keyword evidence="6" id="KW-1185">Reference proteome</keyword>
<dbReference type="PANTHER" id="PTHR43280:SF2">
    <property type="entry name" value="HTH-TYPE TRANSCRIPTIONAL REGULATOR EXSA"/>
    <property type="match status" value="1"/>
</dbReference>
<accession>A0ABS4IVW6</accession>
<name>A0ABS4IVW6_9BACL</name>
<dbReference type="EMBL" id="JAGGLB010000010">
    <property type="protein sequence ID" value="MBP1991732.1"/>
    <property type="molecule type" value="Genomic_DNA"/>
</dbReference>
<evidence type="ECO:0000259" key="4">
    <source>
        <dbReference type="PROSITE" id="PS01124"/>
    </source>
</evidence>
<dbReference type="PANTHER" id="PTHR43280">
    <property type="entry name" value="ARAC-FAMILY TRANSCRIPTIONAL REGULATOR"/>
    <property type="match status" value="1"/>
</dbReference>
<evidence type="ECO:0000256" key="3">
    <source>
        <dbReference type="ARBA" id="ARBA00023163"/>
    </source>
</evidence>
<keyword evidence="3" id="KW-0804">Transcription</keyword>
<keyword evidence="2" id="KW-0238">DNA-binding</keyword>
<proteinExistence type="predicted"/>
<feature type="domain" description="HTH araC/xylS-type" evidence="4">
    <location>
        <begin position="5"/>
        <end position="104"/>
    </location>
</feature>
<dbReference type="SMART" id="SM00342">
    <property type="entry name" value="HTH_ARAC"/>
    <property type="match status" value="1"/>
</dbReference>
<dbReference type="InterPro" id="IPR018060">
    <property type="entry name" value="HTH_AraC"/>
</dbReference>
<sequence length="107" mass="12591">MNLYQNVLAYVNDCYTDPSVSLENIAEKFGVSPSYLSRYFKDQTGYPLMRYMDGMRMNKAKELLKNTDMKLKDIVEHVGYVDQTNFIRKFKRNEGITPIQYRNVGEE</sequence>
<dbReference type="InterPro" id="IPR020449">
    <property type="entry name" value="Tscrpt_reg_AraC-type_HTH"/>
</dbReference>
<dbReference type="RefSeq" id="WP_209972467.1">
    <property type="nucleotide sequence ID" value="NZ_JAGGLB010000010.1"/>
</dbReference>
<protein>
    <submittedName>
        <fullName evidence="5">YesN/AraC family two-component response regulator</fullName>
    </submittedName>
</protein>
<dbReference type="SUPFAM" id="SSF46689">
    <property type="entry name" value="Homeodomain-like"/>
    <property type="match status" value="2"/>
</dbReference>
<evidence type="ECO:0000313" key="6">
    <source>
        <dbReference type="Proteomes" id="UP001519287"/>
    </source>
</evidence>
<dbReference type="InterPro" id="IPR009057">
    <property type="entry name" value="Homeodomain-like_sf"/>
</dbReference>
<evidence type="ECO:0000256" key="1">
    <source>
        <dbReference type="ARBA" id="ARBA00023015"/>
    </source>
</evidence>
<dbReference type="Proteomes" id="UP001519287">
    <property type="component" value="Unassembled WGS sequence"/>
</dbReference>